<dbReference type="RefSeq" id="WP_182462646.1">
    <property type="nucleotide sequence ID" value="NZ_CP059732.1"/>
</dbReference>
<proteinExistence type="predicted"/>
<gene>
    <name evidence="1" type="ORF">H3H32_10645</name>
</gene>
<sequence length="109" mass="12528">MKNAEEILESIWDDAMKRIAKDRDPIKTYYAYFVPATRVWHIAPVMKGPKGSRCLSVLRCEITTEALHWPEPYPIVGSVGVASDKKRIKVIEVTPFKNRDYYTILKSGK</sequence>
<dbReference type="EMBL" id="CP059732">
    <property type="protein sequence ID" value="QMW05300.1"/>
    <property type="molecule type" value="Genomic_DNA"/>
</dbReference>
<dbReference type="KEGG" id="sfol:H3H32_10645"/>
<dbReference type="Proteomes" id="UP000515369">
    <property type="component" value="Chromosome"/>
</dbReference>
<accession>A0A7G5H2F8</accession>
<keyword evidence="2" id="KW-1185">Reference proteome</keyword>
<name>A0A7G5H2F8_9BACT</name>
<evidence type="ECO:0000313" key="1">
    <source>
        <dbReference type="EMBL" id="QMW05300.1"/>
    </source>
</evidence>
<organism evidence="1 2">
    <name type="scientific">Spirosoma foliorum</name>
    <dbReference type="NCBI Taxonomy" id="2710596"/>
    <lineage>
        <taxon>Bacteria</taxon>
        <taxon>Pseudomonadati</taxon>
        <taxon>Bacteroidota</taxon>
        <taxon>Cytophagia</taxon>
        <taxon>Cytophagales</taxon>
        <taxon>Cytophagaceae</taxon>
        <taxon>Spirosoma</taxon>
    </lineage>
</organism>
<dbReference type="AlphaFoldDB" id="A0A7G5H2F8"/>
<evidence type="ECO:0000313" key="2">
    <source>
        <dbReference type="Proteomes" id="UP000515369"/>
    </source>
</evidence>
<protein>
    <submittedName>
        <fullName evidence="1">Uncharacterized protein</fullName>
    </submittedName>
</protein>
<reference evidence="1 2" key="1">
    <citation type="submission" date="2020-07" db="EMBL/GenBank/DDBJ databases">
        <title>Spirosoma foliorum sp. nov., isolated from the leaves on the Nejang mountain Korea, Republic of.</title>
        <authorList>
            <person name="Ho H."/>
            <person name="Lee Y.-J."/>
            <person name="Nurcahyanto D.-A."/>
            <person name="Kim S.-G."/>
        </authorList>
    </citation>
    <scope>NUCLEOTIDE SEQUENCE [LARGE SCALE GENOMIC DNA]</scope>
    <source>
        <strain evidence="1 2">PL0136</strain>
    </source>
</reference>